<proteinExistence type="predicted"/>
<organism evidence="1 2">
    <name type="scientific">Coniosporium uncinatum</name>
    <dbReference type="NCBI Taxonomy" id="93489"/>
    <lineage>
        <taxon>Eukaryota</taxon>
        <taxon>Fungi</taxon>
        <taxon>Dikarya</taxon>
        <taxon>Ascomycota</taxon>
        <taxon>Pezizomycotina</taxon>
        <taxon>Dothideomycetes</taxon>
        <taxon>Dothideomycetes incertae sedis</taxon>
        <taxon>Coniosporium</taxon>
    </lineage>
</organism>
<comment type="caution">
    <text evidence="1">The sequence shown here is derived from an EMBL/GenBank/DDBJ whole genome shotgun (WGS) entry which is preliminary data.</text>
</comment>
<feature type="non-terminal residue" evidence="1">
    <location>
        <position position="117"/>
    </location>
</feature>
<reference evidence="1" key="1">
    <citation type="submission" date="2024-09" db="EMBL/GenBank/DDBJ databases">
        <title>Black Yeasts Isolated from many extreme environments.</title>
        <authorList>
            <person name="Coleine C."/>
            <person name="Stajich J.E."/>
            <person name="Selbmann L."/>
        </authorList>
    </citation>
    <scope>NUCLEOTIDE SEQUENCE</scope>
    <source>
        <strain evidence="1">CCFEE 5737</strain>
    </source>
</reference>
<dbReference type="Proteomes" id="UP001186974">
    <property type="component" value="Unassembled WGS sequence"/>
</dbReference>
<keyword evidence="2" id="KW-1185">Reference proteome</keyword>
<evidence type="ECO:0000313" key="1">
    <source>
        <dbReference type="EMBL" id="KAK3045156.1"/>
    </source>
</evidence>
<dbReference type="EMBL" id="JAWDJW010010957">
    <property type="protein sequence ID" value="KAK3045156.1"/>
    <property type="molecule type" value="Genomic_DNA"/>
</dbReference>
<evidence type="ECO:0000313" key="2">
    <source>
        <dbReference type="Proteomes" id="UP001186974"/>
    </source>
</evidence>
<gene>
    <name evidence="1" type="ORF">LTS18_014437</name>
</gene>
<name>A0ACC3CVM2_9PEZI</name>
<sequence>MSMVTATSWVPRGFAAPFPTKYVFDEEEYGRIAKLAKLQLDDAQEDLEEARAGKKGTADEDGEEFETTAAVNGNGTGQNESHEEIDDDLKEYDLEHYDDDVAEDQEDKLGMFGNIKS</sequence>
<protein>
    <submittedName>
        <fullName evidence="1">Uncharacterized protein</fullName>
    </submittedName>
</protein>
<accession>A0ACC3CVM2</accession>